<dbReference type="InterPro" id="IPR036866">
    <property type="entry name" value="RibonucZ/Hydroxyglut_hydro"/>
</dbReference>
<feature type="domain" description="Metallo-beta-lactamase" evidence="1">
    <location>
        <begin position="64"/>
        <end position="238"/>
    </location>
</feature>
<dbReference type="Gene3D" id="3.60.15.10">
    <property type="entry name" value="Ribonuclease Z/Hydroxyacylglutathione hydrolase-like"/>
    <property type="match status" value="1"/>
</dbReference>
<evidence type="ECO:0000259" key="1">
    <source>
        <dbReference type="SMART" id="SM00849"/>
    </source>
</evidence>
<dbReference type="PANTHER" id="PTHR42951">
    <property type="entry name" value="METALLO-BETA-LACTAMASE DOMAIN-CONTAINING"/>
    <property type="match status" value="1"/>
</dbReference>
<accession>A0A3B0ZWY4</accession>
<dbReference type="InterPro" id="IPR050855">
    <property type="entry name" value="NDM-1-like"/>
</dbReference>
<proteinExistence type="predicted"/>
<sequence>MKIMVNLEKLIYLSVLLIILMPGLFVTGNANAQSLNDSGRLAKPDAEYDWFEITDNIYQFRYQHHYTLFAVSSKGVIAFDPLSNEAARYYITAIKTVAPNQPLLAIIYTHWHVDHSSGAKILKQEFGDMIPIIAHERTLNRLIRWNDPEILLPTDTVSDKGVALRYGKMEIELIYLGYGHTDTMLVPRFPEQKLVFAVDFANNDAVGWRDLPGWHLGELISMQKRLNELDFDVVAFGHSMPGDKNTIKRQSEYYQDLIMQTRFALKQGLSEDDAVVAITGNLAKYKQWKNYDNWFRLNIRGAYRWAQENASILDK</sequence>
<dbReference type="SUPFAM" id="SSF56281">
    <property type="entry name" value="Metallo-hydrolase/oxidoreductase"/>
    <property type="match status" value="1"/>
</dbReference>
<reference evidence="2" key="1">
    <citation type="submission" date="2018-06" db="EMBL/GenBank/DDBJ databases">
        <authorList>
            <person name="Zhirakovskaya E."/>
        </authorList>
    </citation>
    <scope>NUCLEOTIDE SEQUENCE</scope>
</reference>
<dbReference type="InterPro" id="IPR001279">
    <property type="entry name" value="Metallo-B-lactamas"/>
</dbReference>
<dbReference type="AlphaFoldDB" id="A0A3B0ZWY4"/>
<gene>
    <name evidence="2" type="ORF">MNBD_GAMMA21-519</name>
</gene>
<protein>
    <recommendedName>
        <fullName evidence="1">Metallo-beta-lactamase domain-containing protein</fullName>
    </recommendedName>
</protein>
<dbReference type="EMBL" id="UOFR01000015">
    <property type="protein sequence ID" value="VAW92483.1"/>
    <property type="molecule type" value="Genomic_DNA"/>
</dbReference>
<dbReference type="Pfam" id="PF00753">
    <property type="entry name" value="Lactamase_B"/>
    <property type="match status" value="1"/>
</dbReference>
<dbReference type="PANTHER" id="PTHR42951:SF22">
    <property type="entry name" value="METALLO BETA-LACTAMASE SUPERFAMILY LIPOPROTEIN"/>
    <property type="match status" value="1"/>
</dbReference>
<evidence type="ECO:0000313" key="2">
    <source>
        <dbReference type="EMBL" id="VAW92483.1"/>
    </source>
</evidence>
<name>A0A3B0ZWY4_9ZZZZ</name>
<organism evidence="2">
    <name type="scientific">hydrothermal vent metagenome</name>
    <dbReference type="NCBI Taxonomy" id="652676"/>
    <lineage>
        <taxon>unclassified sequences</taxon>
        <taxon>metagenomes</taxon>
        <taxon>ecological metagenomes</taxon>
    </lineage>
</organism>
<dbReference type="SMART" id="SM00849">
    <property type="entry name" value="Lactamase_B"/>
    <property type="match status" value="1"/>
</dbReference>